<dbReference type="CDD" id="cd03586">
    <property type="entry name" value="PolY_Pol_IV_kappa"/>
    <property type="match status" value="1"/>
</dbReference>
<keyword evidence="4" id="KW-0479">Metal-binding</keyword>
<reference evidence="7" key="1">
    <citation type="submission" date="2022-11" db="EMBL/GenBank/DDBJ databases">
        <title>Minimal conservation of predation-associated metabolite biosynthetic gene clusters underscores biosynthetic potential of Myxococcota including descriptions for ten novel species: Archangium lansinium sp. nov., Myxococcus landrumus sp. nov., Nannocystis bai.</title>
        <authorList>
            <person name="Ahearne A."/>
            <person name="Stevens C."/>
            <person name="Phillips K."/>
        </authorList>
    </citation>
    <scope>NUCLEOTIDE SEQUENCE</scope>
    <source>
        <strain evidence="7">Na p29</strain>
    </source>
</reference>
<evidence type="ECO:0000256" key="5">
    <source>
        <dbReference type="SAM" id="MobiDB-lite"/>
    </source>
</evidence>
<dbReference type="Proteomes" id="UP001150924">
    <property type="component" value="Unassembled WGS sequence"/>
</dbReference>
<evidence type="ECO:0000313" key="8">
    <source>
        <dbReference type="Proteomes" id="UP001150924"/>
    </source>
</evidence>
<dbReference type="InterPro" id="IPR017961">
    <property type="entry name" value="DNA_pol_Y-fam_little_finger"/>
</dbReference>
<accession>A0A9X3ERW6</accession>
<feature type="binding site" evidence="4">
    <location>
        <position position="24"/>
    </location>
    <ligand>
        <name>Mg(2+)</name>
        <dbReference type="ChEBI" id="CHEBI:18420"/>
    </ligand>
</feature>
<organism evidence="7 8">
    <name type="scientific">Nannocystis pusilla</name>
    <dbReference type="NCBI Taxonomy" id="889268"/>
    <lineage>
        <taxon>Bacteria</taxon>
        <taxon>Pseudomonadati</taxon>
        <taxon>Myxococcota</taxon>
        <taxon>Polyangia</taxon>
        <taxon>Nannocystales</taxon>
        <taxon>Nannocystaceae</taxon>
        <taxon>Nannocystis</taxon>
    </lineage>
</organism>
<name>A0A9X3ERW6_9BACT</name>
<evidence type="ECO:0000256" key="2">
    <source>
        <dbReference type="ARBA" id="ARBA00022457"/>
    </source>
</evidence>
<comment type="catalytic activity">
    <reaction evidence="4">
        <text>DNA(n) + a 2'-deoxyribonucleoside 5'-triphosphate = DNA(n+1) + diphosphate</text>
        <dbReference type="Rhea" id="RHEA:22508"/>
        <dbReference type="Rhea" id="RHEA-COMP:17339"/>
        <dbReference type="Rhea" id="RHEA-COMP:17340"/>
        <dbReference type="ChEBI" id="CHEBI:33019"/>
        <dbReference type="ChEBI" id="CHEBI:61560"/>
        <dbReference type="ChEBI" id="CHEBI:173112"/>
        <dbReference type="EC" id="2.7.7.7"/>
    </reaction>
</comment>
<dbReference type="PANTHER" id="PTHR11076">
    <property type="entry name" value="DNA REPAIR POLYMERASE UMUC / TRANSFERASE FAMILY MEMBER"/>
    <property type="match status" value="1"/>
</dbReference>
<comment type="subcellular location">
    <subcellularLocation>
        <location evidence="4">Cytoplasm</location>
    </subcellularLocation>
</comment>
<dbReference type="GO" id="GO:0009432">
    <property type="term" value="P:SOS response"/>
    <property type="evidence" value="ECO:0007669"/>
    <property type="project" value="TreeGrafter"/>
</dbReference>
<dbReference type="InterPro" id="IPR024728">
    <property type="entry name" value="PolY_HhH_motif"/>
</dbReference>
<keyword evidence="4" id="KW-0238">DNA-binding</keyword>
<dbReference type="InterPro" id="IPR036775">
    <property type="entry name" value="DNA_pol_Y-fam_lit_finger_sf"/>
</dbReference>
<dbReference type="GO" id="GO:0006281">
    <property type="term" value="P:DNA repair"/>
    <property type="evidence" value="ECO:0007669"/>
    <property type="project" value="UniProtKB-UniRule"/>
</dbReference>
<keyword evidence="2 4" id="KW-0515">Mutator protein</keyword>
<keyword evidence="4" id="KW-0234">DNA repair</keyword>
<gene>
    <name evidence="4" type="primary">dinB</name>
    <name evidence="7" type="ORF">OV079_21430</name>
</gene>
<keyword evidence="4" id="KW-0460">Magnesium</keyword>
<dbReference type="PANTHER" id="PTHR11076:SF33">
    <property type="entry name" value="DNA POLYMERASE KAPPA"/>
    <property type="match status" value="1"/>
</dbReference>
<dbReference type="SUPFAM" id="SSF56672">
    <property type="entry name" value="DNA/RNA polymerases"/>
    <property type="match status" value="1"/>
</dbReference>
<comment type="caution">
    <text evidence="7">The sequence shown here is derived from an EMBL/GenBank/DDBJ whole genome shotgun (WGS) entry which is preliminary data.</text>
</comment>
<dbReference type="InterPro" id="IPR022880">
    <property type="entry name" value="DNApol_IV"/>
</dbReference>
<comment type="cofactor">
    <cofactor evidence="4">
        <name>Mg(2+)</name>
        <dbReference type="ChEBI" id="CHEBI:18420"/>
    </cofactor>
    <text evidence="4">Binds 2 magnesium ions per subunit.</text>
</comment>
<dbReference type="GO" id="GO:0042276">
    <property type="term" value="P:error-prone translesion synthesis"/>
    <property type="evidence" value="ECO:0007669"/>
    <property type="project" value="TreeGrafter"/>
</dbReference>
<dbReference type="InterPro" id="IPR043502">
    <property type="entry name" value="DNA/RNA_pol_sf"/>
</dbReference>
<dbReference type="InterPro" id="IPR043128">
    <property type="entry name" value="Rev_trsase/Diguanyl_cyclase"/>
</dbReference>
<protein>
    <recommendedName>
        <fullName evidence="4">DNA polymerase IV</fullName>
        <shortName evidence="4">Pol IV</shortName>
        <ecNumber evidence="4">2.7.7.7</ecNumber>
    </recommendedName>
</protein>
<keyword evidence="4 7" id="KW-0808">Transferase</keyword>
<dbReference type="GO" id="GO:0003887">
    <property type="term" value="F:DNA-directed DNA polymerase activity"/>
    <property type="evidence" value="ECO:0007669"/>
    <property type="project" value="UniProtKB-UniRule"/>
</dbReference>
<dbReference type="HAMAP" id="MF_01113">
    <property type="entry name" value="DNApol_IV"/>
    <property type="match status" value="1"/>
</dbReference>
<keyword evidence="4" id="KW-0963">Cytoplasm</keyword>
<evidence type="ECO:0000256" key="4">
    <source>
        <dbReference type="HAMAP-Rule" id="MF_01113"/>
    </source>
</evidence>
<dbReference type="InterPro" id="IPR001126">
    <property type="entry name" value="UmuC"/>
</dbReference>
<dbReference type="PROSITE" id="PS50173">
    <property type="entry name" value="UMUC"/>
    <property type="match status" value="1"/>
</dbReference>
<dbReference type="Pfam" id="PF00817">
    <property type="entry name" value="IMS"/>
    <property type="match status" value="1"/>
</dbReference>
<evidence type="ECO:0000259" key="6">
    <source>
        <dbReference type="PROSITE" id="PS50173"/>
    </source>
</evidence>
<dbReference type="NCBIfam" id="NF002677">
    <property type="entry name" value="PRK02406.1"/>
    <property type="match status" value="1"/>
</dbReference>
<feature type="active site" evidence="4">
    <location>
        <position position="119"/>
    </location>
</feature>
<dbReference type="NCBIfam" id="NF002882">
    <property type="entry name" value="PRK03348.1"/>
    <property type="match status" value="1"/>
</dbReference>
<comment type="function">
    <text evidence="4">Poorly processive, error-prone DNA polymerase involved in untargeted mutagenesis. Copies undamaged DNA at stalled replication forks, which arise in vivo from mismatched or misaligned primer ends. These misaligned primers can be extended by PolIV. Exhibits no 3'-5' exonuclease (proofreading) activity. May be involved in translesional synthesis, in conjunction with the beta clamp from PolIII.</text>
</comment>
<keyword evidence="4" id="KW-0227">DNA damage</keyword>
<feature type="domain" description="UmuC" evidence="6">
    <location>
        <begin position="20"/>
        <end position="200"/>
    </location>
</feature>
<dbReference type="GO" id="GO:0003684">
    <property type="term" value="F:damaged DNA binding"/>
    <property type="evidence" value="ECO:0007669"/>
    <property type="project" value="InterPro"/>
</dbReference>
<sequence length="528" mass="56373">MSGANDMAGGAGREEGARAILHVDMDAFFASVEVREQPQLRGLPVLVGGAGRRGVVAAASYEARKFGCRSAQPMAVALRHCPQAVVVPPRHALYAEVSRSVFAVFERFSPLVEGLSIDEAFIDLAGTERLWGPPRGVAEALRVAVHQEVGLTCSVGLASVKFLAKIASGMHKPDGLTEIPAGTELEFLTPLPIGELWGVGPRTQEKLQRRGIHTVGDLRRLGEAALVEMFGAHGQHMHRLSLGIDERAVVPDRAAKSLGHEDTYAVDVVGVPALRRCLLSQATRVADRLVAQGLKARCVCLKIRDGDFVTETRQTTLPRATDDYRELHGAACRLLEAVDTDGRGFRLTGVSVSQFEAPEREVQLDLLAAAAPEAPPRSAALQAVLSAVRERHGHQALFPAEAGSQRRLGDTGGSPTRARPSRASGGGEHVRMDMSPSACAARGRAQAVAVTMARWTCAARGRAQAVAVTMARWTCAARGRAQAVAVTMARWTCAARGRASGAYEHVLMDMTRSARAAGDGWNVFMNMS</sequence>
<comment type="subunit">
    <text evidence="4">Monomer.</text>
</comment>
<dbReference type="Gene3D" id="3.40.1170.60">
    <property type="match status" value="1"/>
</dbReference>
<proteinExistence type="inferred from homology"/>
<evidence type="ECO:0000256" key="3">
    <source>
        <dbReference type="ARBA" id="ARBA00022932"/>
    </source>
</evidence>
<dbReference type="GO" id="GO:0006261">
    <property type="term" value="P:DNA-templated DNA replication"/>
    <property type="evidence" value="ECO:0007669"/>
    <property type="project" value="UniProtKB-UniRule"/>
</dbReference>
<dbReference type="Gene3D" id="3.30.1490.100">
    <property type="entry name" value="DNA polymerase, Y-family, little finger domain"/>
    <property type="match status" value="1"/>
</dbReference>
<dbReference type="InterPro" id="IPR050116">
    <property type="entry name" value="DNA_polymerase-Y"/>
</dbReference>
<keyword evidence="3 4" id="KW-0239">DNA-directed DNA polymerase</keyword>
<dbReference type="Gene3D" id="3.30.70.270">
    <property type="match status" value="1"/>
</dbReference>
<dbReference type="GO" id="GO:0005829">
    <property type="term" value="C:cytosol"/>
    <property type="evidence" value="ECO:0007669"/>
    <property type="project" value="TreeGrafter"/>
</dbReference>
<dbReference type="SUPFAM" id="SSF100879">
    <property type="entry name" value="Lesion bypass DNA polymerase (Y-family), little finger domain"/>
    <property type="match status" value="1"/>
</dbReference>
<keyword evidence="4 7" id="KW-0548">Nucleotidyltransferase</keyword>
<dbReference type="Gene3D" id="1.10.150.20">
    <property type="entry name" value="5' to 3' exonuclease, C-terminal subdomain"/>
    <property type="match status" value="1"/>
</dbReference>
<dbReference type="EMBL" id="JAPNKE010000002">
    <property type="protein sequence ID" value="MCY1008070.1"/>
    <property type="molecule type" value="Genomic_DNA"/>
</dbReference>
<evidence type="ECO:0000313" key="7">
    <source>
        <dbReference type="EMBL" id="MCY1008070.1"/>
    </source>
</evidence>
<dbReference type="Pfam" id="PF11799">
    <property type="entry name" value="IMS_C"/>
    <property type="match status" value="1"/>
</dbReference>
<dbReference type="EC" id="2.7.7.7" evidence="4"/>
<comment type="similarity">
    <text evidence="1 4">Belongs to the DNA polymerase type-Y family.</text>
</comment>
<dbReference type="Pfam" id="PF11798">
    <property type="entry name" value="IMS_HHH"/>
    <property type="match status" value="1"/>
</dbReference>
<evidence type="ECO:0000256" key="1">
    <source>
        <dbReference type="ARBA" id="ARBA00010945"/>
    </source>
</evidence>
<feature type="binding site" evidence="4">
    <location>
        <position position="118"/>
    </location>
    <ligand>
        <name>Mg(2+)</name>
        <dbReference type="ChEBI" id="CHEBI:18420"/>
    </ligand>
</feature>
<keyword evidence="4" id="KW-0235">DNA replication</keyword>
<dbReference type="AlphaFoldDB" id="A0A9X3ERW6"/>
<feature type="site" description="Substrate discrimination" evidence="4">
    <location>
        <position position="29"/>
    </location>
</feature>
<dbReference type="GO" id="GO:0000287">
    <property type="term" value="F:magnesium ion binding"/>
    <property type="evidence" value="ECO:0007669"/>
    <property type="project" value="UniProtKB-UniRule"/>
</dbReference>
<keyword evidence="8" id="KW-1185">Reference proteome</keyword>
<dbReference type="RefSeq" id="WP_267770719.1">
    <property type="nucleotide sequence ID" value="NZ_JAPNKE010000002.1"/>
</dbReference>
<feature type="region of interest" description="Disordered" evidence="5">
    <location>
        <begin position="400"/>
        <end position="431"/>
    </location>
</feature>